<comment type="caution">
    <text evidence="2">The sequence shown here is derived from an EMBL/GenBank/DDBJ whole genome shotgun (WGS) entry which is preliminary data.</text>
</comment>
<accession>A0A367RY99</accession>
<dbReference type="EMBL" id="LXQD01000043">
    <property type="protein sequence ID" value="RCJ40703.1"/>
    <property type="molecule type" value="Genomic_DNA"/>
</dbReference>
<proteinExistence type="predicted"/>
<gene>
    <name evidence="2" type="ORF">A6770_09820</name>
</gene>
<evidence type="ECO:0000313" key="3">
    <source>
        <dbReference type="Proteomes" id="UP000252107"/>
    </source>
</evidence>
<dbReference type="AlphaFoldDB" id="A0A367RY99"/>
<protein>
    <submittedName>
        <fullName evidence="2">Uncharacterized protein</fullName>
    </submittedName>
</protein>
<organism evidence="2 3">
    <name type="scientific">Nostoc minutum NIES-26</name>
    <dbReference type="NCBI Taxonomy" id="1844469"/>
    <lineage>
        <taxon>Bacteria</taxon>
        <taxon>Bacillati</taxon>
        <taxon>Cyanobacteriota</taxon>
        <taxon>Cyanophyceae</taxon>
        <taxon>Nostocales</taxon>
        <taxon>Nostocaceae</taxon>
        <taxon>Nostoc</taxon>
    </lineage>
</organism>
<name>A0A367RY99_9NOSO</name>
<evidence type="ECO:0000256" key="1">
    <source>
        <dbReference type="SAM" id="MobiDB-lite"/>
    </source>
</evidence>
<sequence length="81" mass="9226">MQIKKNPEVRTQNSEQEHGDVIPVLQKTARDDDAGTWGRGEKADNFSLLPPAFYLLPSAEFFVDKHNLINKCEQDSNFTSF</sequence>
<evidence type="ECO:0000313" key="2">
    <source>
        <dbReference type="EMBL" id="RCJ40703.1"/>
    </source>
</evidence>
<feature type="compositionally biased region" description="Basic and acidic residues" evidence="1">
    <location>
        <begin position="28"/>
        <end position="37"/>
    </location>
</feature>
<dbReference type="Proteomes" id="UP000252107">
    <property type="component" value="Unassembled WGS sequence"/>
</dbReference>
<feature type="region of interest" description="Disordered" evidence="1">
    <location>
        <begin position="1"/>
        <end position="37"/>
    </location>
</feature>
<keyword evidence="3" id="KW-1185">Reference proteome</keyword>
<reference evidence="2" key="1">
    <citation type="submission" date="2016-04" db="EMBL/GenBank/DDBJ databases">
        <authorList>
            <person name="Tabuchi Yagui T.R."/>
        </authorList>
    </citation>
    <scope>NUCLEOTIDE SEQUENCE [LARGE SCALE GENOMIC DNA]</scope>
    <source>
        <strain evidence="2">NIES-26</strain>
    </source>
</reference>